<sequence>MTRHTTARRRVRRALATVMTTLAVCGVLATAPAAASTLGVSAAQADDLRTECGRHSTEAARVQGWARSRFEQCYHSTENVYLYDTNGNYYGKFDFELWILAFAYDGSRRVDYVTSVENVHQGSNLSDELTFLTIRFDCRSTEVTCGGGPLSRADTIRGWYTKSTMDTITITSPDTTGADPYKIVNFTETIGFTGEYRNGNTRPLYKDTHAVNHVRFDSANSALGAGKFKGTVFTDHIPRFDLHLTGAGYDQEARHVDDTLHHPERTFPALIGKNAPGASVTDPLHRLMDDTKKRQNHDRAVDICRDVWGPGYAAGDMECDEYPFRTTYEGASESTGGQPGNWHGSARPIPRADNGNGGTELGKFYGANRVLDRDAFTVGIVP</sequence>
<evidence type="ECO:0000256" key="1">
    <source>
        <dbReference type="SAM" id="MobiDB-lite"/>
    </source>
</evidence>
<keyword evidence="5" id="KW-1185">Reference proteome</keyword>
<protein>
    <recommendedName>
        <fullName evidence="3">Deoxyribonuclease NucA/NucB domain-containing protein</fullName>
    </recommendedName>
</protein>
<feature type="region of interest" description="Disordered" evidence="1">
    <location>
        <begin position="330"/>
        <end position="357"/>
    </location>
</feature>
<dbReference type="EMBL" id="NMQU01000112">
    <property type="protein sequence ID" value="OXM44812.1"/>
    <property type="molecule type" value="Genomic_DNA"/>
</dbReference>
<gene>
    <name evidence="4" type="ORF">CFP75_33360</name>
</gene>
<accession>A0A229RDQ7</accession>
<comment type="caution">
    <text evidence="4">The sequence shown here is derived from an EMBL/GenBank/DDBJ whole genome shotgun (WGS) entry which is preliminary data.</text>
</comment>
<evidence type="ECO:0000313" key="5">
    <source>
        <dbReference type="Proteomes" id="UP000215563"/>
    </source>
</evidence>
<name>A0A229RDQ7_AMYAL</name>
<reference evidence="4 5" key="1">
    <citation type="submission" date="2017-07" db="EMBL/GenBank/DDBJ databases">
        <title>Amycolatopsis alba DSM 44262 Genome sequencing and assembly.</title>
        <authorList>
            <person name="Kaur N."/>
            <person name="Mayilraj S."/>
        </authorList>
    </citation>
    <scope>NUCLEOTIDE SEQUENCE [LARGE SCALE GENOMIC DNA]</scope>
    <source>
        <strain evidence="4 5">DSM 44262</strain>
    </source>
</reference>
<dbReference type="Pfam" id="PF14040">
    <property type="entry name" value="DNase_NucA_NucB"/>
    <property type="match status" value="1"/>
</dbReference>
<dbReference type="Proteomes" id="UP000215563">
    <property type="component" value="Unassembled WGS sequence"/>
</dbReference>
<evidence type="ECO:0000313" key="4">
    <source>
        <dbReference type="EMBL" id="OXM44812.1"/>
    </source>
</evidence>
<feature type="chain" id="PRO_5038617513" description="Deoxyribonuclease NucA/NucB domain-containing protein" evidence="2">
    <location>
        <begin position="36"/>
        <end position="382"/>
    </location>
</feature>
<evidence type="ECO:0000259" key="3">
    <source>
        <dbReference type="Pfam" id="PF14040"/>
    </source>
</evidence>
<proteinExistence type="predicted"/>
<dbReference type="RefSeq" id="WP_020634958.1">
    <property type="nucleotide sequence ID" value="NZ_KB913032.1"/>
</dbReference>
<feature type="signal peptide" evidence="2">
    <location>
        <begin position="1"/>
        <end position="35"/>
    </location>
</feature>
<dbReference type="InterPro" id="IPR029476">
    <property type="entry name" value="DNase_NucA_NucB"/>
</dbReference>
<organism evidence="4 5">
    <name type="scientific">Amycolatopsis alba DSM 44262</name>
    <dbReference type="NCBI Taxonomy" id="1125972"/>
    <lineage>
        <taxon>Bacteria</taxon>
        <taxon>Bacillati</taxon>
        <taxon>Actinomycetota</taxon>
        <taxon>Actinomycetes</taxon>
        <taxon>Pseudonocardiales</taxon>
        <taxon>Pseudonocardiaceae</taxon>
        <taxon>Amycolatopsis</taxon>
    </lineage>
</organism>
<dbReference type="AlphaFoldDB" id="A0A229RDQ7"/>
<evidence type="ECO:0000256" key="2">
    <source>
        <dbReference type="SAM" id="SignalP"/>
    </source>
</evidence>
<keyword evidence="2" id="KW-0732">Signal</keyword>
<feature type="domain" description="Deoxyribonuclease NucA/NucB" evidence="3">
    <location>
        <begin position="291"/>
        <end position="378"/>
    </location>
</feature>